<sequence>MKIAISFSPCYTYLPRADCFFVSVIVRNYPALVDKPVAVCHSDNPKGTAEISSANYPARNYGIKAGMFVRDAMTLCPSLVIFPYNFKAYEEVLSTVS</sequence>
<dbReference type="FunFam" id="3.40.1170.60:FF:000004">
    <property type="entry name" value="DNA repair protein REV1"/>
    <property type="match status" value="1"/>
</dbReference>
<dbReference type="InterPro" id="IPR043502">
    <property type="entry name" value="DNA/RNA_pol_sf"/>
</dbReference>
<evidence type="ECO:0000259" key="1">
    <source>
        <dbReference type="PROSITE" id="PS50173"/>
    </source>
</evidence>
<dbReference type="STRING" id="29655.A0A0K9Q1M4"/>
<evidence type="ECO:0000313" key="2">
    <source>
        <dbReference type="EMBL" id="KMZ75186.1"/>
    </source>
</evidence>
<dbReference type="EMBL" id="LFYR01000192">
    <property type="protein sequence ID" value="KMZ75186.1"/>
    <property type="molecule type" value="Genomic_DNA"/>
</dbReference>
<comment type="caution">
    <text evidence="2">The sequence shown here is derived from an EMBL/GenBank/DDBJ whole genome shotgun (WGS) entry which is preliminary data.</text>
</comment>
<dbReference type="OrthoDB" id="427711at2759"/>
<dbReference type="PROSITE" id="PS50173">
    <property type="entry name" value="UMUC"/>
    <property type="match status" value="1"/>
</dbReference>
<gene>
    <name evidence="2" type="ORF">ZOSMA_117G00040</name>
</gene>
<name>A0A0K9Q1M4_ZOSMR</name>
<organism evidence="2 3">
    <name type="scientific">Zostera marina</name>
    <name type="common">Eelgrass</name>
    <dbReference type="NCBI Taxonomy" id="29655"/>
    <lineage>
        <taxon>Eukaryota</taxon>
        <taxon>Viridiplantae</taxon>
        <taxon>Streptophyta</taxon>
        <taxon>Embryophyta</taxon>
        <taxon>Tracheophyta</taxon>
        <taxon>Spermatophyta</taxon>
        <taxon>Magnoliopsida</taxon>
        <taxon>Liliopsida</taxon>
        <taxon>Zosteraceae</taxon>
        <taxon>Zostera</taxon>
    </lineage>
</organism>
<keyword evidence="3" id="KW-1185">Reference proteome</keyword>
<dbReference type="Pfam" id="PF00817">
    <property type="entry name" value="IMS"/>
    <property type="match status" value="1"/>
</dbReference>
<dbReference type="Proteomes" id="UP000036987">
    <property type="component" value="Unassembled WGS sequence"/>
</dbReference>
<dbReference type="InterPro" id="IPR043128">
    <property type="entry name" value="Rev_trsase/Diguanyl_cyclase"/>
</dbReference>
<proteinExistence type="predicted"/>
<dbReference type="GO" id="GO:0003887">
    <property type="term" value="F:DNA-directed DNA polymerase activity"/>
    <property type="evidence" value="ECO:0007669"/>
    <property type="project" value="UniProtKB-KW"/>
</dbReference>
<evidence type="ECO:0000313" key="3">
    <source>
        <dbReference type="Proteomes" id="UP000036987"/>
    </source>
</evidence>
<reference evidence="3" key="1">
    <citation type="journal article" date="2016" name="Nature">
        <title>The genome of the seagrass Zostera marina reveals angiosperm adaptation to the sea.</title>
        <authorList>
            <person name="Olsen J.L."/>
            <person name="Rouze P."/>
            <person name="Verhelst B."/>
            <person name="Lin Y.-C."/>
            <person name="Bayer T."/>
            <person name="Collen J."/>
            <person name="Dattolo E."/>
            <person name="De Paoli E."/>
            <person name="Dittami S."/>
            <person name="Maumus F."/>
            <person name="Michel G."/>
            <person name="Kersting A."/>
            <person name="Lauritano C."/>
            <person name="Lohaus R."/>
            <person name="Toepel M."/>
            <person name="Tonon T."/>
            <person name="Vanneste K."/>
            <person name="Amirebrahimi M."/>
            <person name="Brakel J."/>
            <person name="Bostroem C."/>
            <person name="Chovatia M."/>
            <person name="Grimwood J."/>
            <person name="Jenkins J.W."/>
            <person name="Jueterbock A."/>
            <person name="Mraz A."/>
            <person name="Stam W.T."/>
            <person name="Tice H."/>
            <person name="Bornberg-Bauer E."/>
            <person name="Green P.J."/>
            <person name="Pearson G.A."/>
            <person name="Procaccini G."/>
            <person name="Duarte C.M."/>
            <person name="Schmutz J."/>
            <person name="Reusch T.B.H."/>
            <person name="Van de Peer Y."/>
        </authorList>
    </citation>
    <scope>NUCLEOTIDE SEQUENCE [LARGE SCALE GENOMIC DNA]</scope>
    <source>
        <strain evidence="3">cv. Finnish</strain>
    </source>
</reference>
<feature type="domain" description="UmuC" evidence="1">
    <location>
        <begin position="12"/>
        <end position="97"/>
    </location>
</feature>
<keyword evidence="2" id="KW-0808">Transferase</keyword>
<dbReference type="PANTHER" id="PTHR45990:SF1">
    <property type="entry name" value="DNA REPAIR PROTEIN REV1"/>
    <property type="match status" value="1"/>
</dbReference>
<dbReference type="InterPro" id="IPR001126">
    <property type="entry name" value="UmuC"/>
</dbReference>
<keyword evidence="2" id="KW-0239">DNA-directed DNA polymerase</keyword>
<dbReference type="SUPFAM" id="SSF56672">
    <property type="entry name" value="DNA/RNA polymerases"/>
    <property type="match status" value="1"/>
</dbReference>
<keyword evidence="2" id="KW-0548">Nucleotidyltransferase</keyword>
<protein>
    <submittedName>
        <fullName evidence="2">DNA-directed DNA polymerase</fullName>
    </submittedName>
</protein>
<dbReference type="AlphaFoldDB" id="A0A0K9Q1M4"/>
<dbReference type="Gene3D" id="3.30.70.270">
    <property type="match status" value="1"/>
</dbReference>
<dbReference type="Gene3D" id="3.40.1170.60">
    <property type="match status" value="1"/>
</dbReference>
<accession>A0A0K9Q1M4</accession>
<dbReference type="PANTHER" id="PTHR45990">
    <property type="entry name" value="DNA REPAIR PROTEIN REV1"/>
    <property type="match status" value="1"/>
</dbReference>
<dbReference type="GO" id="GO:0006281">
    <property type="term" value="P:DNA repair"/>
    <property type="evidence" value="ECO:0007669"/>
    <property type="project" value="InterPro"/>
</dbReference>